<dbReference type="PANTHER" id="PTHR37984:SF9">
    <property type="entry name" value="INTEGRASE CATALYTIC DOMAIN-CONTAINING PROTEIN"/>
    <property type="match status" value="1"/>
</dbReference>
<dbReference type="PANTHER" id="PTHR37984">
    <property type="entry name" value="PROTEIN CBG26694"/>
    <property type="match status" value="1"/>
</dbReference>
<evidence type="ECO:0008006" key="3">
    <source>
        <dbReference type="Google" id="ProtNLM"/>
    </source>
</evidence>
<keyword evidence="2" id="KW-1185">Reference proteome</keyword>
<reference evidence="1 2" key="1">
    <citation type="submission" date="2023-09" db="EMBL/GenBank/DDBJ databases">
        <authorList>
            <person name="Wang M."/>
        </authorList>
    </citation>
    <scope>NUCLEOTIDE SEQUENCE [LARGE SCALE GENOMIC DNA]</scope>
    <source>
        <strain evidence="1">GT-2023</strain>
        <tissue evidence="1">Liver</tissue>
    </source>
</reference>
<comment type="caution">
    <text evidence="1">The sequence shown here is derived from an EMBL/GenBank/DDBJ whole genome shotgun (WGS) entry which is preliminary data.</text>
</comment>
<sequence length="487" mass="55109">MAAKFRRPDPLVFNENIAENWRIFEQEFDIFIAAAHGDKPRRTQAFIFLNLAGPETNERERSFVYAQEVRVPGENDSVIITPAESREDPDCLKRNINITMERHKFNMRSQKPGETFESYISDLKLKAKSCKFGALQDELIRDRLVCGVHSNILRKSLLRDPELTLTKAISACQIYEQTEQHTKDLATLQTTTAMVNAVHQTSAGRNIHSKLKHKPDSKVPPTIKNCNNCGSDHPAKRDKCPAFGQQCNGCKKWNHFKKCCRSTQANQAKHRYSRAVHNVEPDRTNSEESDSFFIDGVTAESVDSMTNLRQKSKLYSTVNVYGKPVELKVDTGAKCNVMDLDTFQHLRKGEELNVSNTTKLIAYGGSELYTLGTVTLPCCLARQTYDLLFYVIKSSAQPLLGLPDCLRMGLLTLNKEVHQLNTSSQDEFTDRILTKYARRIPVAMQVKVKKELQRMTDLGVITPISEPSEWVSSMVVAHKKDTTSICT</sequence>
<dbReference type="EMBL" id="JAYMGO010000002">
    <property type="protein sequence ID" value="KAL1280071.1"/>
    <property type="molecule type" value="Genomic_DNA"/>
</dbReference>
<name>A0ABR3NTZ2_9TELE</name>
<evidence type="ECO:0000313" key="2">
    <source>
        <dbReference type="Proteomes" id="UP001558613"/>
    </source>
</evidence>
<gene>
    <name evidence="1" type="ORF">QQF64_014671</name>
</gene>
<evidence type="ECO:0000313" key="1">
    <source>
        <dbReference type="EMBL" id="KAL1280071.1"/>
    </source>
</evidence>
<protein>
    <recommendedName>
        <fullName evidence="3">Peptidase A2 domain-containing protein</fullName>
    </recommendedName>
</protein>
<dbReference type="InterPro" id="IPR021109">
    <property type="entry name" value="Peptidase_aspartic_dom_sf"/>
</dbReference>
<dbReference type="SUPFAM" id="SSF50630">
    <property type="entry name" value="Acid proteases"/>
    <property type="match status" value="1"/>
</dbReference>
<dbReference type="Gene3D" id="3.10.10.10">
    <property type="entry name" value="HIV Type 1 Reverse Transcriptase, subunit A, domain 1"/>
    <property type="match status" value="1"/>
</dbReference>
<dbReference type="CDD" id="cd05481">
    <property type="entry name" value="retropepsin_like_LTR_1"/>
    <property type="match status" value="1"/>
</dbReference>
<dbReference type="Proteomes" id="UP001558613">
    <property type="component" value="Unassembled WGS sequence"/>
</dbReference>
<proteinExistence type="predicted"/>
<accession>A0ABR3NTZ2</accession>
<dbReference type="Gene3D" id="2.40.70.10">
    <property type="entry name" value="Acid Proteases"/>
    <property type="match status" value="1"/>
</dbReference>
<dbReference type="InterPro" id="IPR050951">
    <property type="entry name" value="Retrovirus_Pol_polyprotein"/>
</dbReference>
<organism evidence="1 2">
    <name type="scientific">Cirrhinus molitorella</name>
    <name type="common">mud carp</name>
    <dbReference type="NCBI Taxonomy" id="172907"/>
    <lineage>
        <taxon>Eukaryota</taxon>
        <taxon>Metazoa</taxon>
        <taxon>Chordata</taxon>
        <taxon>Craniata</taxon>
        <taxon>Vertebrata</taxon>
        <taxon>Euteleostomi</taxon>
        <taxon>Actinopterygii</taxon>
        <taxon>Neopterygii</taxon>
        <taxon>Teleostei</taxon>
        <taxon>Ostariophysi</taxon>
        <taxon>Cypriniformes</taxon>
        <taxon>Cyprinidae</taxon>
        <taxon>Labeoninae</taxon>
        <taxon>Labeonini</taxon>
        <taxon>Cirrhinus</taxon>
    </lineage>
</organism>